<dbReference type="RefSeq" id="WP_138240258.1">
    <property type="nucleotide sequence ID" value="NZ_VBRY01000018.1"/>
</dbReference>
<dbReference type="Proteomes" id="UP000306585">
    <property type="component" value="Unassembled WGS sequence"/>
</dbReference>
<dbReference type="AlphaFoldDB" id="A0A5R9GJY2"/>
<keyword evidence="2" id="KW-1185">Reference proteome</keyword>
<protein>
    <submittedName>
        <fullName evidence="1">Uncharacterized protein</fullName>
    </submittedName>
</protein>
<organism evidence="1 2">
    <name type="scientific">Mariprofundus erugo</name>
    <dbReference type="NCBI Taxonomy" id="2528639"/>
    <lineage>
        <taxon>Bacteria</taxon>
        <taxon>Pseudomonadati</taxon>
        <taxon>Pseudomonadota</taxon>
        <taxon>Candidatius Mariprofundia</taxon>
        <taxon>Mariprofundales</taxon>
        <taxon>Mariprofundaceae</taxon>
        <taxon>Mariprofundus</taxon>
    </lineage>
</organism>
<proteinExistence type="predicted"/>
<gene>
    <name evidence="1" type="ORF">FEF65_13015</name>
</gene>
<evidence type="ECO:0000313" key="2">
    <source>
        <dbReference type="Proteomes" id="UP000306585"/>
    </source>
</evidence>
<comment type="caution">
    <text evidence="1">The sequence shown here is derived from an EMBL/GenBank/DDBJ whole genome shotgun (WGS) entry which is preliminary data.</text>
</comment>
<name>A0A5R9GJY2_9PROT</name>
<evidence type="ECO:0000313" key="1">
    <source>
        <dbReference type="EMBL" id="TLS65379.1"/>
    </source>
</evidence>
<dbReference type="EMBL" id="VBRY01000018">
    <property type="protein sequence ID" value="TLS65379.1"/>
    <property type="molecule type" value="Genomic_DNA"/>
</dbReference>
<reference evidence="1 2" key="1">
    <citation type="journal article" date="2019" name="Appl. Environ. Microbiol.">
        <title>Environmental Evidence and Genomic Insight of Iron-oxidizing Bacteria Preference Towards More Corrosion Resistant Stainless Steel at Higher Salinities.</title>
        <authorList>
            <person name="Garrison C.E."/>
            <person name="Price K.A."/>
            <person name="Field E.K."/>
        </authorList>
    </citation>
    <scope>NUCLEOTIDE SEQUENCE [LARGE SCALE GENOMIC DNA]</scope>
    <source>
        <strain evidence="1 2">P3</strain>
    </source>
</reference>
<accession>A0A5R9GJY2</accession>
<sequence length="106" mass="11413">MVFQDVNTGQAYMAMRGTEGWVHWTQADLGNQSRIMLSDAAGNMLRAISGDFTRTDPASNSWTNSAGDMTLTDMGNGWTITMADGTTITLGGQVTNDEELIMSEVA</sequence>